<dbReference type="OrthoDB" id="9803151at2"/>
<keyword evidence="5 10" id="KW-0547">Nucleotide-binding</keyword>
<dbReference type="GO" id="GO:0006430">
    <property type="term" value="P:lysyl-tRNA aminoacylation"/>
    <property type="evidence" value="ECO:0007669"/>
    <property type="project" value="UniProtKB-UniRule"/>
</dbReference>
<dbReference type="SUPFAM" id="SSF48163">
    <property type="entry name" value="An anticodon-binding domain of class I aminoacyl-tRNA synthetases"/>
    <property type="match status" value="1"/>
</dbReference>
<evidence type="ECO:0000256" key="7">
    <source>
        <dbReference type="ARBA" id="ARBA00022917"/>
    </source>
</evidence>
<dbReference type="Gene3D" id="3.40.50.620">
    <property type="entry name" value="HUPs"/>
    <property type="match status" value="2"/>
</dbReference>
<keyword evidence="6 10" id="KW-0067">ATP-binding</keyword>
<dbReference type="InterPro" id="IPR002904">
    <property type="entry name" value="Lys-tRNA-ligase"/>
</dbReference>
<protein>
    <recommendedName>
        <fullName evidence="10">Lysine--tRNA ligase</fullName>
        <ecNumber evidence="10">6.1.1.6</ecNumber>
    </recommendedName>
    <alternativeName>
        <fullName evidence="10">Lysyl-tRNA synthetase</fullName>
        <shortName evidence="10">LysRS</shortName>
    </alternativeName>
</protein>
<keyword evidence="7 10" id="KW-0648">Protein biosynthesis</keyword>
<proteinExistence type="inferred from homology"/>
<name>Q83H09_TROWT</name>
<dbReference type="GO" id="GO:0000049">
    <property type="term" value="F:tRNA binding"/>
    <property type="evidence" value="ECO:0007669"/>
    <property type="project" value="InterPro"/>
</dbReference>
<dbReference type="Gene3D" id="6.10.20.10">
    <property type="entry name" value="Lysine tRNA ligase, stem contact fold domain"/>
    <property type="match status" value="1"/>
</dbReference>
<evidence type="ECO:0000256" key="4">
    <source>
        <dbReference type="ARBA" id="ARBA00022598"/>
    </source>
</evidence>
<dbReference type="eggNOG" id="COG1384">
    <property type="taxonomic scope" value="Bacteria"/>
</dbReference>
<dbReference type="Pfam" id="PF01921">
    <property type="entry name" value="tRNA-synt_1f"/>
    <property type="match status" value="1"/>
</dbReference>
<dbReference type="EMBL" id="AE014184">
    <property type="protein sequence ID" value="AAO44159.1"/>
    <property type="molecule type" value="Genomic_DNA"/>
</dbReference>
<evidence type="ECO:0000313" key="12">
    <source>
        <dbReference type="Proteomes" id="UP000002200"/>
    </source>
</evidence>
<dbReference type="InterPro" id="IPR020751">
    <property type="entry name" value="aa-tRNA-synth_I_codon-bd_sub2"/>
</dbReference>
<dbReference type="KEGG" id="twh:TWT_062"/>
<dbReference type="HAMAP" id="MF_00177">
    <property type="entry name" value="Lys_tRNA_synth_class1"/>
    <property type="match status" value="1"/>
</dbReference>
<comment type="subcellular location">
    <subcellularLocation>
        <location evidence="1 10">Cytoplasm</location>
    </subcellularLocation>
</comment>
<keyword evidence="4 10" id="KW-0436">Ligase</keyword>
<dbReference type="NCBIfam" id="TIGR00467">
    <property type="entry name" value="lysS_arch"/>
    <property type="match status" value="1"/>
</dbReference>
<dbReference type="GO" id="GO:0005737">
    <property type="term" value="C:cytoplasm"/>
    <property type="evidence" value="ECO:0007669"/>
    <property type="project" value="UniProtKB-SubCell"/>
</dbReference>
<comment type="catalytic activity">
    <reaction evidence="9 10">
        <text>tRNA(Lys) + L-lysine + ATP = L-lysyl-tRNA(Lys) + AMP + diphosphate</text>
        <dbReference type="Rhea" id="RHEA:20792"/>
        <dbReference type="Rhea" id="RHEA-COMP:9696"/>
        <dbReference type="Rhea" id="RHEA-COMP:9697"/>
        <dbReference type="ChEBI" id="CHEBI:30616"/>
        <dbReference type="ChEBI" id="CHEBI:32551"/>
        <dbReference type="ChEBI" id="CHEBI:33019"/>
        <dbReference type="ChEBI" id="CHEBI:78442"/>
        <dbReference type="ChEBI" id="CHEBI:78529"/>
        <dbReference type="ChEBI" id="CHEBI:456215"/>
        <dbReference type="EC" id="6.1.1.6"/>
    </reaction>
</comment>
<keyword evidence="3 10" id="KW-0963">Cytoplasm</keyword>
<dbReference type="RefSeq" id="WP_011096040.1">
    <property type="nucleotide sequence ID" value="NC_004572.3"/>
</dbReference>
<dbReference type="GO" id="GO:0005524">
    <property type="term" value="F:ATP binding"/>
    <property type="evidence" value="ECO:0007669"/>
    <property type="project" value="UniProtKB-UniRule"/>
</dbReference>
<comment type="caution">
    <text evidence="10">Lacks conserved residue(s) required for the propagation of feature annotation.</text>
</comment>
<evidence type="ECO:0000256" key="10">
    <source>
        <dbReference type="HAMAP-Rule" id="MF_00177"/>
    </source>
</evidence>
<dbReference type="GeneID" id="67387845"/>
<dbReference type="InterPro" id="IPR042078">
    <property type="entry name" value="Lys-tRNA-ligase_SC_fold"/>
</dbReference>
<dbReference type="Proteomes" id="UP000002200">
    <property type="component" value="Chromosome"/>
</dbReference>
<evidence type="ECO:0000256" key="5">
    <source>
        <dbReference type="ARBA" id="ARBA00022741"/>
    </source>
</evidence>
<keyword evidence="12" id="KW-1185">Reference proteome</keyword>
<dbReference type="CDD" id="cd00674">
    <property type="entry name" value="LysRS_core_class_I"/>
    <property type="match status" value="1"/>
</dbReference>
<keyword evidence="8 10" id="KW-0030">Aminoacyl-tRNA synthetase</keyword>
<sequence>MTASRIDAASPEKYGKQDWVSKLAEQVIQERKGDKKIVVASGISPSGQIHLGNLREVITGHFIADEISSRGFDCEHILSWDDFDRLRKVPANIDKGYEQYIGMPLCDVPPPAGSKKNSWSEHFRGDFEKTMEILGIKVRHISQSQMYRSGAYTHNILLALEKRHEIQNIIGKYQSKKTQPAESPREYYPYVVYCTRCKKDLTQIEDFAGSELSYSCKCGHSETIGIGEFNNGKLPWKVDWPMRWMYESVDFEPGGVDHCSPGSASLSASSDIANQIFNWTPPLTVMYSFVGVQGHAKMSSSTGNVLTPNDALSVMEPTLLRWMYARRKPNQSFTVGFDQSLQRLYDEWDSLPNDLTGCELASSYTRAMSTTNKRFNAPEILISFRTLVSLIDISASDDSQLLRMVKNLRPDIRSLAQLEPRLSCARIYSKKFSNPIHVLQTPNKQVLHTAAPNVREMLRIFIDGLDKNWSIEKLTTLAYGVPKVVLGIDQSSKDVSQEVKNLQKEFFRTIYQLVIGQDKGPRLPTLLMAIGKQSTRALLCSCETC</sequence>
<evidence type="ECO:0000313" key="11">
    <source>
        <dbReference type="EMBL" id="AAO44159.1"/>
    </source>
</evidence>
<evidence type="ECO:0000256" key="2">
    <source>
        <dbReference type="ARBA" id="ARBA00005594"/>
    </source>
</evidence>
<dbReference type="EC" id="6.1.1.6" evidence="10"/>
<evidence type="ECO:0000256" key="8">
    <source>
        <dbReference type="ARBA" id="ARBA00023146"/>
    </source>
</evidence>
<dbReference type="InterPro" id="IPR014729">
    <property type="entry name" value="Rossmann-like_a/b/a_fold"/>
</dbReference>
<evidence type="ECO:0000256" key="9">
    <source>
        <dbReference type="ARBA" id="ARBA00048573"/>
    </source>
</evidence>
<dbReference type="PANTHER" id="PTHR37940">
    <property type="entry name" value="LYSINE--TRNA LIGASE"/>
    <property type="match status" value="1"/>
</dbReference>
<dbReference type="InterPro" id="IPR008925">
    <property type="entry name" value="aa_tRNA-synth_I_cd-bd_sf"/>
</dbReference>
<evidence type="ECO:0000256" key="3">
    <source>
        <dbReference type="ARBA" id="ARBA00022490"/>
    </source>
</evidence>
<dbReference type="PROSITE" id="PS00178">
    <property type="entry name" value="AA_TRNA_LIGASE_I"/>
    <property type="match status" value="1"/>
</dbReference>
<reference evidence="11 12" key="1">
    <citation type="journal article" date="2003" name="Genome Res.">
        <title>Tropheryma whipplei twist: a human pathogenic Actinobacteria with a reduced genome.</title>
        <authorList>
            <person name="Raoult D."/>
            <person name="Ogata H."/>
            <person name="Audic S."/>
            <person name="Robert C."/>
            <person name="Suhre K."/>
            <person name="Drancourt M."/>
            <person name="Claverie J.-M."/>
        </authorList>
    </citation>
    <scope>NUCLEOTIDE SEQUENCE [LARGE SCALE GENOMIC DNA]</scope>
    <source>
        <strain evidence="11 12">Twist</strain>
    </source>
</reference>
<accession>Q83H09</accession>
<feature type="short sequence motif" description="'HIGH' region" evidence="10">
    <location>
        <begin position="45"/>
        <end position="53"/>
    </location>
</feature>
<dbReference type="Gene3D" id="1.10.10.350">
    <property type="match status" value="1"/>
</dbReference>
<dbReference type="InterPro" id="IPR001412">
    <property type="entry name" value="aa-tRNA-synth_I_CS"/>
</dbReference>
<organism evidence="11 12">
    <name type="scientific">Tropheryma whipplei (strain Twist)</name>
    <name type="common">Whipple's bacillus</name>
    <dbReference type="NCBI Taxonomy" id="203267"/>
    <lineage>
        <taxon>Bacteria</taxon>
        <taxon>Bacillati</taxon>
        <taxon>Actinomycetota</taxon>
        <taxon>Actinomycetes</taxon>
        <taxon>Micrococcales</taxon>
        <taxon>Tropherymataceae</taxon>
        <taxon>Tropheryma</taxon>
    </lineage>
</organism>
<dbReference type="GO" id="GO:0004824">
    <property type="term" value="F:lysine-tRNA ligase activity"/>
    <property type="evidence" value="ECO:0007669"/>
    <property type="project" value="UniProtKB-UniRule"/>
</dbReference>
<dbReference type="AlphaFoldDB" id="Q83H09"/>
<evidence type="ECO:0000256" key="1">
    <source>
        <dbReference type="ARBA" id="ARBA00004496"/>
    </source>
</evidence>
<dbReference type="HOGENOM" id="CLU_025562_1_0_11"/>
<dbReference type="PANTHER" id="PTHR37940:SF1">
    <property type="entry name" value="LYSINE--TRNA LIGASE"/>
    <property type="match status" value="1"/>
</dbReference>
<dbReference type="SUPFAM" id="SSF52374">
    <property type="entry name" value="Nucleotidylyl transferase"/>
    <property type="match status" value="1"/>
</dbReference>
<evidence type="ECO:0000256" key="6">
    <source>
        <dbReference type="ARBA" id="ARBA00022840"/>
    </source>
</evidence>
<comment type="similarity">
    <text evidence="2 10">Belongs to the class-I aminoacyl-tRNA synthetase family.</text>
</comment>
<feature type="short sequence motif" description="'KMSKS' region" evidence="10">
    <location>
        <begin position="297"/>
        <end position="301"/>
    </location>
</feature>
<gene>
    <name evidence="10 11" type="primary">lysS</name>
    <name evidence="11" type="ordered locus">TWT_062</name>
</gene>